<evidence type="ECO:0000313" key="2">
    <source>
        <dbReference type="EMBL" id="QNL44105.1"/>
    </source>
</evidence>
<evidence type="ECO:0000313" key="3">
    <source>
        <dbReference type="Proteomes" id="UP000515960"/>
    </source>
</evidence>
<dbReference type="InterPro" id="IPR041657">
    <property type="entry name" value="HTH_17"/>
</dbReference>
<evidence type="ECO:0000259" key="1">
    <source>
        <dbReference type="Pfam" id="PF12728"/>
    </source>
</evidence>
<keyword evidence="3" id="KW-1185">Reference proteome</keyword>
<gene>
    <name evidence="2" type="ORF">H8790_11770</name>
</gene>
<proteinExistence type="predicted"/>
<dbReference type="NCBIfam" id="TIGR01764">
    <property type="entry name" value="excise"/>
    <property type="match status" value="1"/>
</dbReference>
<dbReference type="RefSeq" id="WP_187332706.1">
    <property type="nucleotide sequence ID" value="NZ_CP060490.1"/>
</dbReference>
<dbReference type="Pfam" id="PF12728">
    <property type="entry name" value="HTH_17"/>
    <property type="match status" value="1"/>
</dbReference>
<protein>
    <submittedName>
        <fullName evidence="2">Helix-turn-helix domain-containing protein</fullName>
    </submittedName>
</protein>
<dbReference type="EMBL" id="CP060490">
    <property type="protein sequence ID" value="QNL44105.1"/>
    <property type="molecule type" value="Genomic_DNA"/>
</dbReference>
<feature type="domain" description="Helix-turn-helix" evidence="1">
    <location>
        <begin position="19"/>
        <end position="65"/>
    </location>
</feature>
<dbReference type="Proteomes" id="UP000515960">
    <property type="component" value="Chromosome"/>
</dbReference>
<name>A0A7G9B3H4_9FIRM</name>
<dbReference type="KEGG" id="ohi:H8790_11770"/>
<dbReference type="InterPro" id="IPR010093">
    <property type="entry name" value="SinI_DNA-bd"/>
</dbReference>
<sequence>MSEQLKCTQMENGQLPETLTVQEVQKILKLGRNAVYNLIHSHSFPVIRVGNLLRIPREPFYAWLATSHVVRY</sequence>
<dbReference type="GO" id="GO:0003677">
    <property type="term" value="F:DNA binding"/>
    <property type="evidence" value="ECO:0007669"/>
    <property type="project" value="InterPro"/>
</dbReference>
<accession>A0A7G9B3H4</accession>
<organism evidence="2 3">
    <name type="scientific">Oscillibacter hominis</name>
    <dbReference type="NCBI Taxonomy" id="2763056"/>
    <lineage>
        <taxon>Bacteria</taxon>
        <taxon>Bacillati</taxon>
        <taxon>Bacillota</taxon>
        <taxon>Clostridia</taxon>
        <taxon>Eubacteriales</taxon>
        <taxon>Oscillospiraceae</taxon>
        <taxon>Oscillibacter</taxon>
    </lineage>
</organism>
<dbReference type="AlphaFoldDB" id="A0A7G9B3H4"/>
<reference evidence="2 3" key="1">
    <citation type="submission" date="2020-08" db="EMBL/GenBank/DDBJ databases">
        <authorList>
            <person name="Liu C."/>
            <person name="Sun Q."/>
        </authorList>
    </citation>
    <scope>NUCLEOTIDE SEQUENCE [LARGE SCALE GENOMIC DNA]</scope>
    <source>
        <strain evidence="2 3">NSJ-62</strain>
    </source>
</reference>